<keyword evidence="1" id="KW-0732">Signal</keyword>
<dbReference type="InterPro" id="IPR007372">
    <property type="entry name" value="Lipid/polyisoprenoid-bd_YceI"/>
</dbReference>
<feature type="signal peptide" evidence="1">
    <location>
        <begin position="1"/>
        <end position="25"/>
    </location>
</feature>
<feature type="domain" description="Lipid/polyisoprenoid-binding YceI-like" evidence="2">
    <location>
        <begin position="28"/>
        <end position="188"/>
    </location>
</feature>
<feature type="chain" id="PRO_5046216073" evidence="1">
    <location>
        <begin position="26"/>
        <end position="191"/>
    </location>
</feature>
<dbReference type="Proteomes" id="UP000199663">
    <property type="component" value="Unassembled WGS sequence"/>
</dbReference>
<accession>A0A1H3SEM8</accession>
<evidence type="ECO:0000313" key="4">
    <source>
        <dbReference type="Proteomes" id="UP000199663"/>
    </source>
</evidence>
<evidence type="ECO:0000256" key="1">
    <source>
        <dbReference type="SAM" id="SignalP"/>
    </source>
</evidence>
<dbReference type="PANTHER" id="PTHR34406:SF1">
    <property type="entry name" value="PROTEIN YCEI"/>
    <property type="match status" value="1"/>
</dbReference>
<dbReference type="PANTHER" id="PTHR34406">
    <property type="entry name" value="PROTEIN YCEI"/>
    <property type="match status" value="1"/>
</dbReference>
<dbReference type="InterPro" id="IPR036761">
    <property type="entry name" value="TTHA0802/YceI-like_sf"/>
</dbReference>
<dbReference type="RefSeq" id="WP_019598809.1">
    <property type="nucleotide sequence ID" value="NZ_FNQC01000011.1"/>
</dbReference>
<name>A0A1H3SEM8_9BACT</name>
<gene>
    <name evidence="3" type="ORF">SAMN05444412_111101</name>
</gene>
<dbReference type="Pfam" id="PF04264">
    <property type="entry name" value="YceI"/>
    <property type="match status" value="1"/>
</dbReference>
<evidence type="ECO:0000259" key="2">
    <source>
        <dbReference type="SMART" id="SM00867"/>
    </source>
</evidence>
<dbReference type="SUPFAM" id="SSF101874">
    <property type="entry name" value="YceI-like"/>
    <property type="match status" value="1"/>
</dbReference>
<comment type="caution">
    <text evidence="3">The sequence shown here is derived from an EMBL/GenBank/DDBJ whole genome shotgun (WGS) entry which is preliminary data.</text>
</comment>
<keyword evidence="4" id="KW-1185">Reference proteome</keyword>
<evidence type="ECO:0000313" key="3">
    <source>
        <dbReference type="EMBL" id="SDZ36364.1"/>
    </source>
</evidence>
<dbReference type="SMART" id="SM00867">
    <property type="entry name" value="YceI"/>
    <property type="match status" value="1"/>
</dbReference>
<dbReference type="Gene3D" id="2.40.128.110">
    <property type="entry name" value="Lipid/polyisoprenoid-binding, YceI-like"/>
    <property type="match status" value="1"/>
</dbReference>
<protein>
    <submittedName>
        <fullName evidence="3">YceI-like domain-containing protein</fullName>
    </submittedName>
</protein>
<reference evidence="3 4" key="1">
    <citation type="submission" date="2016-10" db="EMBL/GenBank/DDBJ databases">
        <authorList>
            <person name="Varghese N."/>
            <person name="Submissions S."/>
        </authorList>
    </citation>
    <scope>NUCLEOTIDE SEQUENCE [LARGE SCALE GENOMIC DNA]</scope>
    <source>
        <strain evidence="3 4">DSM 17997</strain>
    </source>
</reference>
<proteinExistence type="predicted"/>
<organism evidence="3 4">
    <name type="scientific">Rhodonellum ikkaensis</name>
    <dbReference type="NCBI Taxonomy" id="336829"/>
    <lineage>
        <taxon>Bacteria</taxon>
        <taxon>Pseudomonadati</taxon>
        <taxon>Bacteroidota</taxon>
        <taxon>Cytophagia</taxon>
        <taxon>Cytophagales</taxon>
        <taxon>Cytophagaceae</taxon>
        <taxon>Rhodonellum</taxon>
    </lineage>
</organism>
<dbReference type="EMBL" id="FNQC01000011">
    <property type="protein sequence ID" value="SDZ36364.1"/>
    <property type="molecule type" value="Genomic_DNA"/>
</dbReference>
<sequence length="191" mass="20626">MNILKFCRLQIILIGLIALSLPAFAQVNYTMAPGAELKISGTSSLHDWDMVSNTASGKAEFVLEGGKLSDVKMATIEMPAESIKSGKSAMDKNAYAALKTKDHKQVKFALKSFVQKGNGYEAVGDFTISGVTKTVSLPVTFSKTGDKINFKGSHPFKLTDFNIDPPTALFGTVKTGNEVSIHFNVTFQPTK</sequence>